<dbReference type="GO" id="GO:0005886">
    <property type="term" value="C:plasma membrane"/>
    <property type="evidence" value="ECO:0007669"/>
    <property type="project" value="TreeGrafter"/>
</dbReference>
<dbReference type="SMART" id="SM00267">
    <property type="entry name" value="GGDEF"/>
    <property type="match status" value="1"/>
</dbReference>
<dbReference type="RefSeq" id="WP_092058033.1">
    <property type="nucleotide sequence ID" value="NZ_FOJJ01000039.1"/>
</dbReference>
<dbReference type="GO" id="GO:0043709">
    <property type="term" value="P:cell adhesion involved in single-species biofilm formation"/>
    <property type="evidence" value="ECO:0007669"/>
    <property type="project" value="TreeGrafter"/>
</dbReference>
<dbReference type="InterPro" id="IPR029787">
    <property type="entry name" value="Nucleotide_cyclase"/>
</dbReference>
<evidence type="ECO:0000259" key="4">
    <source>
        <dbReference type="PROSITE" id="PS50887"/>
    </source>
</evidence>
<evidence type="ECO:0000256" key="3">
    <source>
        <dbReference type="SAM" id="Coils"/>
    </source>
</evidence>
<dbReference type="Proteomes" id="UP000317155">
    <property type="component" value="Unassembled WGS sequence"/>
</dbReference>
<dbReference type="PANTHER" id="PTHR45138:SF9">
    <property type="entry name" value="DIGUANYLATE CYCLASE DGCM-RELATED"/>
    <property type="match status" value="1"/>
</dbReference>
<reference evidence="5 6" key="1">
    <citation type="submission" date="2019-07" db="EMBL/GenBank/DDBJ databases">
        <title>Insights of Desulfuromonas acetexigens electromicrobiology.</title>
        <authorList>
            <person name="Katuri K."/>
            <person name="Sapireddy V."/>
            <person name="Shaw D.R."/>
            <person name="Saikaly P."/>
        </authorList>
    </citation>
    <scope>NUCLEOTIDE SEQUENCE [LARGE SCALE GENOMIC DNA]</scope>
    <source>
        <strain evidence="5 6">2873</strain>
    </source>
</reference>
<dbReference type="InterPro" id="IPR050469">
    <property type="entry name" value="Diguanylate_Cyclase"/>
</dbReference>
<sequence length="326" mass="36060">MKPEDASLNQLADFLLGSDLLFCALLDREGIIRAHSPGVPRLLHLGGDDCRNRPLAAHLTEADGAQLRRRLVGGDDERGEEFLLNLHSPLQGATTLRCHLVRHPRGVLFVAENPAAKTAAFADELLQLNNQLAVLSRENTRKNRELQERNRQLLEAYRTIQELALKDPLTGAANRRAFNERLRFEAERGARMKSPLVLVMLDLDHFKKVNDDYGHETGDEVLVAVTAALIKSVRPYDLVARVGGEEIALLLPGTDLDKGVEIAERLRREVAELAIDGYPKQITASFGVALLPPGSNPDSLMSRADAALYRAKDGGRNRVERESPPQ</sequence>
<evidence type="ECO:0000256" key="2">
    <source>
        <dbReference type="ARBA" id="ARBA00034247"/>
    </source>
</evidence>
<dbReference type="Gene3D" id="3.30.70.270">
    <property type="match status" value="1"/>
</dbReference>
<name>A0A550JBH9_9BACT</name>
<organism evidence="5 6">
    <name type="scientific">Trichloromonas acetexigens</name>
    <dbReference type="NCBI Taxonomy" id="38815"/>
    <lineage>
        <taxon>Bacteria</taxon>
        <taxon>Pseudomonadati</taxon>
        <taxon>Thermodesulfobacteriota</taxon>
        <taxon>Desulfuromonadia</taxon>
        <taxon>Desulfuromonadales</taxon>
        <taxon>Trichloromonadaceae</taxon>
        <taxon>Trichloromonas</taxon>
    </lineage>
</organism>
<dbReference type="GO" id="GO:0052621">
    <property type="term" value="F:diguanylate cyclase activity"/>
    <property type="evidence" value="ECO:0007669"/>
    <property type="project" value="UniProtKB-EC"/>
</dbReference>
<proteinExistence type="predicted"/>
<evidence type="ECO:0000256" key="1">
    <source>
        <dbReference type="ARBA" id="ARBA00012528"/>
    </source>
</evidence>
<dbReference type="InterPro" id="IPR043128">
    <property type="entry name" value="Rev_trsase/Diguanyl_cyclase"/>
</dbReference>
<dbReference type="FunFam" id="3.30.70.270:FF:000001">
    <property type="entry name" value="Diguanylate cyclase domain protein"/>
    <property type="match status" value="1"/>
</dbReference>
<evidence type="ECO:0000313" key="6">
    <source>
        <dbReference type="Proteomes" id="UP000317155"/>
    </source>
</evidence>
<feature type="domain" description="GGDEF" evidence="4">
    <location>
        <begin position="194"/>
        <end position="324"/>
    </location>
</feature>
<evidence type="ECO:0000313" key="5">
    <source>
        <dbReference type="EMBL" id="TRO80493.1"/>
    </source>
</evidence>
<dbReference type="PANTHER" id="PTHR45138">
    <property type="entry name" value="REGULATORY COMPONENTS OF SENSORY TRANSDUCTION SYSTEM"/>
    <property type="match status" value="1"/>
</dbReference>
<keyword evidence="6" id="KW-1185">Reference proteome</keyword>
<keyword evidence="3" id="KW-0175">Coiled coil</keyword>
<gene>
    <name evidence="5" type="ORF">FL622_10355</name>
</gene>
<dbReference type="GO" id="GO:1902201">
    <property type="term" value="P:negative regulation of bacterial-type flagellum-dependent cell motility"/>
    <property type="evidence" value="ECO:0007669"/>
    <property type="project" value="TreeGrafter"/>
</dbReference>
<comment type="catalytic activity">
    <reaction evidence="2">
        <text>2 GTP = 3',3'-c-di-GMP + 2 diphosphate</text>
        <dbReference type="Rhea" id="RHEA:24898"/>
        <dbReference type="ChEBI" id="CHEBI:33019"/>
        <dbReference type="ChEBI" id="CHEBI:37565"/>
        <dbReference type="ChEBI" id="CHEBI:58805"/>
        <dbReference type="EC" id="2.7.7.65"/>
    </reaction>
</comment>
<dbReference type="EC" id="2.7.7.65" evidence="1"/>
<accession>A0A550JBH9</accession>
<protein>
    <recommendedName>
        <fullName evidence="1">diguanylate cyclase</fullName>
        <ecNumber evidence="1">2.7.7.65</ecNumber>
    </recommendedName>
</protein>
<dbReference type="AlphaFoldDB" id="A0A550JBH9"/>
<dbReference type="SUPFAM" id="SSF55073">
    <property type="entry name" value="Nucleotide cyclase"/>
    <property type="match status" value="1"/>
</dbReference>
<dbReference type="Pfam" id="PF00990">
    <property type="entry name" value="GGDEF"/>
    <property type="match status" value="1"/>
</dbReference>
<dbReference type="OrthoDB" id="9812034at2"/>
<feature type="coiled-coil region" evidence="3">
    <location>
        <begin position="125"/>
        <end position="163"/>
    </location>
</feature>
<comment type="caution">
    <text evidence="5">The sequence shown here is derived from an EMBL/GenBank/DDBJ whole genome shotgun (WGS) entry which is preliminary data.</text>
</comment>
<dbReference type="CDD" id="cd01949">
    <property type="entry name" value="GGDEF"/>
    <property type="match status" value="1"/>
</dbReference>
<dbReference type="EMBL" id="VJVV01000007">
    <property type="protein sequence ID" value="TRO80493.1"/>
    <property type="molecule type" value="Genomic_DNA"/>
</dbReference>
<dbReference type="NCBIfam" id="TIGR00254">
    <property type="entry name" value="GGDEF"/>
    <property type="match status" value="1"/>
</dbReference>
<dbReference type="InterPro" id="IPR000160">
    <property type="entry name" value="GGDEF_dom"/>
</dbReference>
<dbReference type="PROSITE" id="PS50887">
    <property type="entry name" value="GGDEF"/>
    <property type="match status" value="1"/>
</dbReference>